<accession>Q23KI2</accession>
<feature type="compositionally biased region" description="Polar residues" evidence="1">
    <location>
        <begin position="184"/>
        <end position="196"/>
    </location>
</feature>
<feature type="transmembrane region" description="Helical" evidence="2">
    <location>
        <begin position="359"/>
        <end position="381"/>
    </location>
</feature>
<evidence type="ECO:0000256" key="1">
    <source>
        <dbReference type="SAM" id="MobiDB-lite"/>
    </source>
</evidence>
<dbReference type="RefSeq" id="XP_001017106.2">
    <property type="nucleotide sequence ID" value="XM_001017106.2"/>
</dbReference>
<evidence type="ECO:0000256" key="2">
    <source>
        <dbReference type="SAM" id="Phobius"/>
    </source>
</evidence>
<feature type="transmembrane region" description="Helical" evidence="2">
    <location>
        <begin position="317"/>
        <end position="339"/>
    </location>
</feature>
<dbReference type="GeneID" id="7844580"/>
<keyword evidence="2" id="KW-0472">Membrane</keyword>
<keyword evidence="4" id="KW-1185">Reference proteome</keyword>
<feature type="compositionally biased region" description="Acidic residues" evidence="1">
    <location>
        <begin position="202"/>
        <end position="219"/>
    </location>
</feature>
<dbReference type="OrthoDB" id="120976at2759"/>
<dbReference type="InterPro" id="IPR032675">
    <property type="entry name" value="LRR_dom_sf"/>
</dbReference>
<evidence type="ECO:0000313" key="4">
    <source>
        <dbReference type="Proteomes" id="UP000009168"/>
    </source>
</evidence>
<proteinExistence type="predicted"/>
<name>Q23KI2_TETTS</name>
<feature type="region of interest" description="Disordered" evidence="1">
    <location>
        <begin position="184"/>
        <end position="230"/>
    </location>
</feature>
<dbReference type="Proteomes" id="UP000009168">
    <property type="component" value="Unassembled WGS sequence"/>
</dbReference>
<dbReference type="SUPFAM" id="SSF52047">
    <property type="entry name" value="RNI-like"/>
    <property type="match status" value="1"/>
</dbReference>
<dbReference type="Gene3D" id="3.80.10.10">
    <property type="entry name" value="Ribonuclease Inhibitor"/>
    <property type="match status" value="1"/>
</dbReference>
<dbReference type="AlphaFoldDB" id="Q23KI2"/>
<keyword evidence="2 3" id="KW-0812">Transmembrane</keyword>
<organism evidence="3 4">
    <name type="scientific">Tetrahymena thermophila (strain SB210)</name>
    <dbReference type="NCBI Taxonomy" id="312017"/>
    <lineage>
        <taxon>Eukaryota</taxon>
        <taxon>Sar</taxon>
        <taxon>Alveolata</taxon>
        <taxon>Ciliophora</taxon>
        <taxon>Intramacronucleata</taxon>
        <taxon>Oligohymenophorea</taxon>
        <taxon>Hymenostomatida</taxon>
        <taxon>Tetrahymenina</taxon>
        <taxon>Tetrahymenidae</taxon>
        <taxon>Tetrahymena</taxon>
    </lineage>
</organism>
<gene>
    <name evidence="3" type="ORF">TTHERM_00193530</name>
</gene>
<protein>
    <submittedName>
        <fullName evidence="3">Transmembrane protein, putative</fullName>
    </submittedName>
</protein>
<evidence type="ECO:0000313" key="3">
    <source>
        <dbReference type="EMBL" id="EAR96861.2"/>
    </source>
</evidence>
<keyword evidence="2" id="KW-1133">Transmembrane helix</keyword>
<dbReference type="InParanoid" id="Q23KI2"/>
<dbReference type="HOGENOM" id="CLU_305149_0_0_1"/>
<sequence>MFPIALFGYSYLKYKAIITTTIMNNIAPLIEEKRKLQLQQKEKEINYSQTLEKIQQTRRRGLNQINNFQDALNQYDQSSNKANLNQSIAEQQEKNLDMSMQHRQHLRQSLLEKNYEKKQTKNSQKTSIKSNFFENSDYHVNQKDIQFNQQSPPKQLNNHNILLKQQGSNENSINIPMNILDKYSNQHQQQTYESKNSVVSSQDEEDDSNYMQEDDDKDEESQRKGSLYVNKLKQGGSEKKGFARIVQIVQQKNIEMTGKNSQFAPGNSRKSNINGKIFNQQEDEANSQLKHNLDVLLDANSQPSLQMLVFDKNLNNFFLITNIIQTFFEALPLSILQYINNELGHLWYYKDGSYNYLVILSFFSSCLMIFQFGVQLIQLLYSKNISIFYQTMQYLNNYNLQNQKKNSSSYNLGSLFPMTSTVNIQKINQLEKLSNLSQNALDKITILTISLPDNAVYFEYIMHLTKESIVKIKNVQQLHLNFKNNRIKELTKLIEILNLAFSQKLLSTISLKLQDNIYDIKNSNELVNRVQLWEYNKIKKESVKINKIIIDDYQTIIGIKNDALLQEKYRVYKELIHIPKNQQKKYKFYFQSNSEQMSYKTFTNILSYVLNYLQSLKNFQVILFQVLGEQSKYQKLLHEFNKCTSLNQYVIGTEDNGILGSYGFDLEVKNQKVVFTKQNFDLQLDSQILILDYELQKYNLKNNIEQFTLNYQPQIMYKTVDKEQSNDCLISRGIDIITKYTKVSSLEFILRDCVLQHRFLVSMKDIFTFLPKLQALCFDFSTCTLDSRFLHTFLLGFQFSSNKLLKFSIDLSGVYFDESIFLLFKNTIKQMENLEDLTIKMKGIPFDHFQDNKALIQNSEKLRSIEIQLWENSKTEQKEQPSINLFDGTLSYLQKIKLSLRKNQIKDDNLQTLVKKIKTPESLEELYLDYQNNLIEGNSLQQFSSDLQIMCNLNHLTINLHQNQVGDFFCKQILRGCIALQNCKKMELDFGFNNITDDSAIDWIKNLNLLPCTQFFSLNFENNHLTNQFIDVFCSKLQNLQQFASYCILINNNKYNVEKVKEYIVTSLIIQNQSRYIGYL</sequence>
<dbReference type="KEGG" id="tet:TTHERM_00193530"/>
<reference evidence="4" key="1">
    <citation type="journal article" date="2006" name="PLoS Biol.">
        <title>Macronuclear genome sequence of the ciliate Tetrahymena thermophila, a model eukaryote.</title>
        <authorList>
            <person name="Eisen J.A."/>
            <person name="Coyne R.S."/>
            <person name="Wu M."/>
            <person name="Wu D."/>
            <person name="Thiagarajan M."/>
            <person name="Wortman J.R."/>
            <person name="Badger J.H."/>
            <person name="Ren Q."/>
            <person name="Amedeo P."/>
            <person name="Jones K.M."/>
            <person name="Tallon L.J."/>
            <person name="Delcher A.L."/>
            <person name="Salzberg S.L."/>
            <person name="Silva J.C."/>
            <person name="Haas B.J."/>
            <person name="Majoros W.H."/>
            <person name="Farzad M."/>
            <person name="Carlton J.M."/>
            <person name="Smith R.K. Jr."/>
            <person name="Garg J."/>
            <person name="Pearlman R.E."/>
            <person name="Karrer K.M."/>
            <person name="Sun L."/>
            <person name="Manning G."/>
            <person name="Elde N.C."/>
            <person name="Turkewitz A.P."/>
            <person name="Asai D.J."/>
            <person name="Wilkes D.E."/>
            <person name="Wang Y."/>
            <person name="Cai H."/>
            <person name="Collins K."/>
            <person name="Stewart B.A."/>
            <person name="Lee S.R."/>
            <person name="Wilamowska K."/>
            <person name="Weinberg Z."/>
            <person name="Ruzzo W.L."/>
            <person name="Wloga D."/>
            <person name="Gaertig J."/>
            <person name="Frankel J."/>
            <person name="Tsao C.-C."/>
            <person name="Gorovsky M.A."/>
            <person name="Keeling P.J."/>
            <person name="Waller R.F."/>
            <person name="Patron N.J."/>
            <person name="Cherry J.M."/>
            <person name="Stover N.A."/>
            <person name="Krieger C.J."/>
            <person name="del Toro C."/>
            <person name="Ryder H.F."/>
            <person name="Williamson S.C."/>
            <person name="Barbeau R.A."/>
            <person name="Hamilton E.P."/>
            <person name="Orias E."/>
        </authorList>
    </citation>
    <scope>NUCLEOTIDE SEQUENCE [LARGE SCALE GENOMIC DNA]</scope>
    <source>
        <strain evidence="4">SB210</strain>
    </source>
</reference>
<dbReference type="EMBL" id="GG662673">
    <property type="protein sequence ID" value="EAR96861.2"/>
    <property type="molecule type" value="Genomic_DNA"/>
</dbReference>